<feature type="compositionally biased region" description="Acidic residues" evidence="2">
    <location>
        <begin position="2624"/>
        <end position="2634"/>
    </location>
</feature>
<feature type="compositionally biased region" description="Basic and acidic residues" evidence="2">
    <location>
        <begin position="718"/>
        <end position="742"/>
    </location>
</feature>
<feature type="compositionally biased region" description="Low complexity" evidence="2">
    <location>
        <begin position="465"/>
        <end position="480"/>
    </location>
</feature>
<feature type="compositionally biased region" description="Acidic residues" evidence="2">
    <location>
        <begin position="2914"/>
        <end position="2928"/>
    </location>
</feature>
<feature type="compositionally biased region" description="Polar residues" evidence="2">
    <location>
        <begin position="2979"/>
        <end position="3004"/>
    </location>
</feature>
<feature type="compositionally biased region" description="Polar residues" evidence="2">
    <location>
        <begin position="2203"/>
        <end position="2213"/>
    </location>
</feature>
<feature type="region of interest" description="Disordered" evidence="2">
    <location>
        <begin position="1823"/>
        <end position="1917"/>
    </location>
</feature>
<feature type="compositionally biased region" description="Basic and acidic residues" evidence="2">
    <location>
        <begin position="2035"/>
        <end position="2050"/>
    </location>
</feature>
<name>A0A914AQG7_PATMI</name>
<feature type="compositionally biased region" description="Acidic residues" evidence="2">
    <location>
        <begin position="2728"/>
        <end position="2738"/>
    </location>
</feature>
<feature type="region of interest" description="Disordered" evidence="2">
    <location>
        <begin position="28"/>
        <end position="54"/>
    </location>
</feature>
<feature type="compositionally biased region" description="Basic and acidic residues" evidence="2">
    <location>
        <begin position="3199"/>
        <end position="3210"/>
    </location>
</feature>
<feature type="compositionally biased region" description="Polar residues" evidence="2">
    <location>
        <begin position="596"/>
        <end position="614"/>
    </location>
</feature>
<feature type="compositionally biased region" description="Basic and acidic residues" evidence="2">
    <location>
        <begin position="2962"/>
        <end position="2978"/>
    </location>
</feature>
<protein>
    <recommendedName>
        <fullName evidence="3">C2H2-type domain-containing protein</fullName>
    </recommendedName>
</protein>
<feature type="compositionally biased region" description="Acidic residues" evidence="2">
    <location>
        <begin position="2341"/>
        <end position="2357"/>
    </location>
</feature>
<dbReference type="EnsemblMetazoa" id="XM_038210372.1">
    <property type="protein sequence ID" value="XP_038066300.1"/>
    <property type="gene ID" value="LOC119736362"/>
</dbReference>
<feature type="compositionally biased region" description="Polar residues" evidence="2">
    <location>
        <begin position="3012"/>
        <end position="3032"/>
    </location>
</feature>
<feature type="compositionally biased region" description="Low complexity" evidence="2">
    <location>
        <begin position="1080"/>
        <end position="1118"/>
    </location>
</feature>
<proteinExistence type="predicted"/>
<keyword evidence="5" id="KW-1185">Reference proteome</keyword>
<feature type="compositionally biased region" description="Basic and acidic residues" evidence="2">
    <location>
        <begin position="1858"/>
        <end position="1868"/>
    </location>
</feature>
<feature type="compositionally biased region" description="Acidic residues" evidence="2">
    <location>
        <begin position="2521"/>
        <end position="2534"/>
    </location>
</feature>
<keyword evidence="1" id="KW-0862">Zinc</keyword>
<feature type="region of interest" description="Disordered" evidence="2">
    <location>
        <begin position="1007"/>
        <end position="1045"/>
    </location>
</feature>
<feature type="compositionally biased region" description="Basic residues" evidence="2">
    <location>
        <begin position="1826"/>
        <end position="1857"/>
    </location>
</feature>
<feature type="compositionally biased region" description="Basic and acidic residues" evidence="2">
    <location>
        <begin position="1894"/>
        <end position="1903"/>
    </location>
</feature>
<feature type="region of interest" description="Disordered" evidence="2">
    <location>
        <begin position="1063"/>
        <end position="1118"/>
    </location>
</feature>
<feature type="compositionally biased region" description="Basic and acidic residues" evidence="2">
    <location>
        <begin position="2427"/>
        <end position="2455"/>
    </location>
</feature>
<dbReference type="InterPro" id="IPR013087">
    <property type="entry name" value="Znf_C2H2_type"/>
</dbReference>
<feature type="compositionally biased region" description="Basic and acidic residues" evidence="2">
    <location>
        <begin position="685"/>
        <end position="701"/>
    </location>
</feature>
<feature type="region of interest" description="Disordered" evidence="2">
    <location>
        <begin position="902"/>
        <end position="923"/>
    </location>
</feature>
<feature type="compositionally biased region" description="Polar residues" evidence="2">
    <location>
        <begin position="1220"/>
        <end position="1231"/>
    </location>
</feature>
<feature type="compositionally biased region" description="Acidic residues" evidence="2">
    <location>
        <begin position="2023"/>
        <end position="2034"/>
    </location>
</feature>
<feature type="compositionally biased region" description="Polar residues" evidence="2">
    <location>
        <begin position="1564"/>
        <end position="1588"/>
    </location>
</feature>
<keyword evidence="1" id="KW-0863">Zinc-finger</keyword>
<feature type="region of interest" description="Disordered" evidence="2">
    <location>
        <begin position="1554"/>
        <end position="1588"/>
    </location>
</feature>
<feature type="region of interest" description="Disordered" evidence="2">
    <location>
        <begin position="670"/>
        <end position="744"/>
    </location>
</feature>
<feature type="region of interest" description="Disordered" evidence="2">
    <location>
        <begin position="463"/>
        <end position="483"/>
    </location>
</feature>
<feature type="compositionally biased region" description="Polar residues" evidence="2">
    <location>
        <begin position="2363"/>
        <end position="2384"/>
    </location>
</feature>
<evidence type="ECO:0000256" key="1">
    <source>
        <dbReference type="PROSITE-ProRule" id="PRU00042"/>
    </source>
</evidence>
<dbReference type="OrthoDB" id="10643237at2759"/>
<dbReference type="GO" id="GO:0008270">
    <property type="term" value="F:zinc ion binding"/>
    <property type="evidence" value="ECO:0007669"/>
    <property type="project" value="UniProtKB-KW"/>
</dbReference>
<keyword evidence="1" id="KW-0479">Metal-binding</keyword>
<feature type="region of interest" description="Disordered" evidence="2">
    <location>
        <begin position="757"/>
        <end position="870"/>
    </location>
</feature>
<dbReference type="GeneID" id="119736362"/>
<feature type="compositionally biased region" description="Polar residues" evidence="2">
    <location>
        <begin position="202"/>
        <end position="255"/>
    </location>
</feature>
<dbReference type="OMA" id="CQERNTS"/>
<accession>A0A914AQG7</accession>
<organism evidence="4 5">
    <name type="scientific">Patiria miniata</name>
    <name type="common">Bat star</name>
    <name type="synonym">Asterina miniata</name>
    <dbReference type="NCBI Taxonomy" id="46514"/>
    <lineage>
        <taxon>Eukaryota</taxon>
        <taxon>Metazoa</taxon>
        <taxon>Echinodermata</taxon>
        <taxon>Eleutherozoa</taxon>
        <taxon>Asterozoa</taxon>
        <taxon>Asteroidea</taxon>
        <taxon>Valvatacea</taxon>
        <taxon>Valvatida</taxon>
        <taxon>Asterinidae</taxon>
        <taxon>Patiria</taxon>
    </lineage>
</organism>
<feature type="region of interest" description="Disordered" evidence="2">
    <location>
        <begin position="1211"/>
        <end position="1231"/>
    </location>
</feature>
<feature type="region of interest" description="Disordered" evidence="2">
    <location>
        <begin position="335"/>
        <end position="412"/>
    </location>
</feature>
<feature type="domain" description="C2H2-type" evidence="3">
    <location>
        <begin position="1672"/>
        <end position="1702"/>
    </location>
</feature>
<feature type="compositionally biased region" description="Polar residues" evidence="2">
    <location>
        <begin position="335"/>
        <end position="346"/>
    </location>
</feature>
<feature type="region of interest" description="Disordered" evidence="2">
    <location>
        <begin position="586"/>
        <end position="646"/>
    </location>
</feature>
<feature type="compositionally biased region" description="Basic and acidic residues" evidence="2">
    <location>
        <begin position="2260"/>
        <end position="2283"/>
    </location>
</feature>
<feature type="compositionally biased region" description="Basic and acidic residues" evidence="2">
    <location>
        <begin position="2936"/>
        <end position="2949"/>
    </location>
</feature>
<feature type="compositionally biased region" description="Polar residues" evidence="2">
    <location>
        <begin position="1869"/>
        <end position="1881"/>
    </location>
</feature>
<feature type="region of interest" description="Disordered" evidence="2">
    <location>
        <begin position="532"/>
        <end position="559"/>
    </location>
</feature>
<evidence type="ECO:0000259" key="3">
    <source>
        <dbReference type="PROSITE" id="PS50157"/>
    </source>
</evidence>
<feature type="compositionally biased region" description="Acidic residues" evidence="2">
    <location>
        <begin position="2069"/>
        <end position="2099"/>
    </location>
</feature>
<feature type="compositionally biased region" description="Basic and acidic residues" evidence="2">
    <location>
        <begin position="2538"/>
        <end position="2548"/>
    </location>
</feature>
<feature type="compositionally biased region" description="Basic and acidic residues" evidence="2">
    <location>
        <begin position="2225"/>
        <end position="2243"/>
    </location>
</feature>
<feature type="compositionally biased region" description="Basic and acidic residues" evidence="2">
    <location>
        <begin position="2497"/>
        <end position="2509"/>
    </location>
</feature>
<feature type="compositionally biased region" description="Polar residues" evidence="2">
    <location>
        <begin position="28"/>
        <end position="42"/>
    </location>
</feature>
<feature type="compositionally biased region" description="Polar residues" evidence="2">
    <location>
        <begin position="2655"/>
        <end position="2664"/>
    </location>
</feature>
<feature type="region of interest" description="Disordered" evidence="2">
    <location>
        <begin position="1977"/>
        <end position="2392"/>
    </location>
</feature>
<feature type="compositionally biased region" description="Basic and acidic residues" evidence="2">
    <location>
        <begin position="2697"/>
        <end position="2706"/>
    </location>
</feature>
<reference evidence="4" key="1">
    <citation type="submission" date="2022-11" db="UniProtKB">
        <authorList>
            <consortium name="EnsemblMetazoa"/>
        </authorList>
    </citation>
    <scope>IDENTIFICATION</scope>
</reference>
<feature type="compositionally biased region" description="Polar residues" evidence="2">
    <location>
        <begin position="670"/>
        <end position="684"/>
    </location>
</feature>
<evidence type="ECO:0000256" key="2">
    <source>
        <dbReference type="SAM" id="MobiDB-lite"/>
    </source>
</evidence>
<evidence type="ECO:0000313" key="5">
    <source>
        <dbReference type="Proteomes" id="UP000887568"/>
    </source>
</evidence>
<feature type="compositionally biased region" description="Basic and acidic residues" evidence="2">
    <location>
        <begin position="2322"/>
        <end position="2331"/>
    </location>
</feature>
<dbReference type="Gene3D" id="3.30.160.60">
    <property type="entry name" value="Classic Zinc Finger"/>
    <property type="match status" value="1"/>
</dbReference>
<feature type="compositionally biased region" description="Basic and acidic residues" evidence="2">
    <location>
        <begin position="3041"/>
        <end position="3064"/>
    </location>
</feature>
<sequence>MDGGGNSWPVDGTLPQFSAPVAEGLSQALTFQSGESSPYLSDSKNEGEALDLFKQPPESLASSYTELSDFFKLPWEGNEQASSDPLGGLPSLLNVENLGNVSSEEISATCLENNNRKEPGNCGDESSWSGDILLSQSAHDSRSFDNPNEAIPGQDESNLADKLLFSTPPFVESNKACIAQNTRVTPVNPFSQLALYAKKSTGENTQNSSPACIPSQENSYAASSVGGNPTETEQSIPMQSDPLSSLHQASSNVSVPTPELRHSSGYATCAGQTDQDFISMESNLSDEGVGETKEIRIDDTFSLQCDPPSFSDDDSDIKSPELCADLTRISSIAEQWCSDPSSSQDDGQMPGMTDFEYRSPLSSVSHKQSFQDIVVSPRQQKQGPETQNKDSTSSLSTDLEPTPIPQSNLEAVTDNSMMQLDTNNEDENSQECRQERLQLEEEENTPFAQNSNSSVSMKMLDVHQTQEVSENSSSEVQQESALNPKKIDSHFADNTLIEFNTNKHCDEGIQGILKEAAQDVPLEAEQDVPLDQASGSDVLSSKHSKDNGNLWSDDGGSSASEESVILLSDIEFDAEDKGKGVAPIMVKIENPPTPDRTCQNEASEGTEPDSTTNNSDDKCETEPGGSLLVDDLQNTDSPSDVRLKSGATLDDDRFNAALSQDTSGVLANESVSCEANENSPCTDSSDVREETMTSSAKDQKHSPNISMAKADCILTERGTAKNKSELERNKDGISASSKDKLSKVKCQADVIEISDDLSDSECQECTDVSKNQDEHSEQDTTEDVARSNQGGDVSREADTPIALSDSEETSFSQNMVNKTADANPAVVDGSNNDTDKCPISSEDIPTKNSTSQTPEKESHQEENEEDDDVIIIDEDPEVISLGSSDEDEAGDNSVSELQKVTAESNYTRTTRSASKRNPVSRAASATTVKKTEWACHICSERSRSLNSLKLHVRRVHNLIMIHRKEDMKCKLCSFTGTWQKIKEHIINDHETPLKWYIKNHETREIIKLPSSSSVPPESPKTPEKTVTSARSSQPGEACKQKTTPVSKQHYLIKRVANIDVDKQGQSTPSMMTRRKQTSLRSPTVTSSSVNTSIRSPTVTSSSVNTSIRSPTVTSSSVNTSIRSPTVTASSVITPIRHVTVTSSVNTPIQRLTVTSSVNTSVRSLVKTSSVTCTSQSLNSSSVKTFSVNATRTISSTSTSTTNAVMRSVIPPAVNKPVPGSASTQSNPSSQNNFIIIRHQKPITTTGLGVTNSSPSSSQRFYPVFPGAIQSTAATTVRQKLVYANTIRAAAQKSVQNSILRHPVTPSTVGVSHLPYPQRVGPSTKLSQSIPKLGPSQPASQKTILRVVSNSTGQGSASNAQVDMSAARALLNAICKSSMANASTKVAPLSKANFAVSALPNTLSKSVVSSPLVNPTNTRKMYIPSTSTIIRTSISSPSLGVYGNQSFVPLTTTCKAQTVTTQSSGPVTSTDVASKITVQRTFSEGETMASYVIRVPKARSDGNIYSVLSDEKKDDDYFYLVKVPINKTNAPKKFMVHLPVDKDSTVKHAVCIVQPPAGGSDGMKQGSSTGLTKSGASHSSQGKLQSPFDNVKTSLGQIKSIAPGHDRPKADGNVQQVVPLKITKTREDPAKKAECLAHLQEPPVSIHLLESQFKDTKVFQAADLIKVDDRVQYECARCKEAFPQLMLLRLHHIDCTVHPPSNKVLPIVHIPTALLAAFFTLSASGYSSACAVCRVLLLGNARNVEDQQDFCSHLAKHAEPQVAITSLDDTRKLGILQTRMTSQQAKEWVDYLVPPFKMWNKPTSTYDGSLEEHICTTGILHRESVIRKGKRKRSPSPQRRKNEKNKKHKKHKKHKRHKSPDIEVVDRRSNQGARSKYRSTLKTAEGCEGEWVEPSPKDSGELWTRKKSHPGRLKESIMRSPSHPKLLQHGMKVNFNKTSKNSPSKASQRFMSVKVPGRRSLRGMGLDFGQGLMMLPMTRKKKKTVNKPASTVSTGDLEEGHKTNSKTDAVHNTKDLDDIVIISSDDDEDDSETKDDDIQSDDKEDSNRAPDDGMVDAGEESDSKDALSDNLDDSSSDDEDADEQQSDMDGVADEIDEDKDESNRRDIPLTMMALHYRRLNETMAKNKDSDSEDETGMEESPSRVLSHSDNEQEDKETKTSEDRDEEMTTETHQKYRTSPDDKLQEVCSSPQLRVESPLPVRDAGNSSEGSSQGSDPKHPHINNESSNKESESLEHDTPLHDKKAQHNTWKPYTPSEIQPEESTKSKPKAKDGESQLSETCKDVDSEPQANALISSEAEVVDNLPQDNVSESRHQETCLLDFEDNSHSSKADDTTSDARNLDNAEDWNLEDLSDIDEMSVEGSFGSENSNQGNIFSDSPDNIISETRNYEDGQSKDTLSVAGILEKQTKEGSLLEGDKGENDILGNTQEDEKSNQDKITPDAPDNRISETTCFKDSHSGIVEEQMSEDILLANDEETNEIMDNTQEDRPRGPDACGSETSKDAKSSMKDDVEILSVNAKEDSVLEDDEDDILDYIPEDSLLDHDTHKDETPQDTQSSRQDEAVILEAQMNDGSLLEDDEGDDILDYIPDDSLLDFDTHKVETPKDTQSSRQDQAVILEAQTKEDSLLEDDEGDDILDYIPEGSLLDSDTNEDETPKDTQSSMQDQAVTLEAQTKEDSLLEDDEGDDILDYIPDDSLLDFDTHKVETPKDTQSSRQDQAVILEAQTNEGSLLEDDEGDDILDYIPEGSLLDSDTNEDETPKDTQSSMQDNAVILEAQTNKDSLLEDDEGDDILDYIPEDGPPSPDTCEDETPKDTQSGMQDEAVILEAQTKEGSILEDDEGDDILTQEDGLPSPDTCDEEAPKGTQSNIQDDHRDIFTDDSAQLDVDLATDLQDNNTSGDSSADETWKRKSRKEKTSEDDIVQDSFEEYENLESVPETDMLREDVPGNRNLDDLGENILSEEMTEDLKQHEKSGEESDQRHSFSANKTPWDNCSVDSVTERSTQWDRFSQEKNLTEQNISDGSQTDETLGQSLCTSEDESDVNETSRRDRFFSERSLEDSLGSHRIDAVPGGAVGDETASSVSFSGEDGVEDVFQNEDSGGVFGQDSDDGVKEERQDTGSCRDGDDDDEYSDDVICLLSDSDDEDVPSLSSDPQPTMHSLKYHPSLAASESRPSKTPTNQARKLNLKRKSSHEHEEDESEDDAYRLKRSRGDEDCASVAHSDSWCLLEESEDSEGPSDPDTVWKREVGSSVFTHEDIAQLRAGGL</sequence>
<feature type="compositionally biased region" description="Polar residues" evidence="2">
    <location>
        <begin position="2889"/>
        <end position="2898"/>
    </location>
</feature>
<feature type="compositionally biased region" description="Acidic residues" evidence="2">
    <location>
        <begin position="2676"/>
        <end position="2695"/>
    </location>
</feature>
<feature type="compositionally biased region" description="Polar residues" evidence="2">
    <location>
        <begin position="360"/>
        <end position="412"/>
    </location>
</feature>
<dbReference type="PROSITE" id="PS50157">
    <property type="entry name" value="ZINC_FINGER_C2H2_2"/>
    <property type="match status" value="1"/>
</dbReference>
<feature type="region of interest" description="Disordered" evidence="2">
    <location>
        <begin position="2405"/>
        <end position="2558"/>
    </location>
</feature>
<feature type="compositionally biased region" description="Polar residues" evidence="2">
    <location>
        <begin position="1027"/>
        <end position="1045"/>
    </location>
</feature>
<feature type="region of interest" description="Disordered" evidence="2">
    <location>
        <begin position="201"/>
        <end position="267"/>
    </location>
</feature>
<feature type="compositionally biased region" description="Basic and acidic residues" evidence="2">
    <location>
        <begin position="2007"/>
        <end position="2016"/>
    </location>
</feature>
<dbReference type="Proteomes" id="UP000887568">
    <property type="component" value="Unplaced"/>
</dbReference>
<feature type="compositionally biased region" description="Basic and acidic residues" evidence="2">
    <location>
        <begin position="3106"/>
        <end position="3120"/>
    </location>
</feature>
<feature type="compositionally biased region" description="Basic and acidic residues" evidence="2">
    <location>
        <begin position="2117"/>
        <end position="2128"/>
    </location>
</feature>
<feature type="compositionally biased region" description="Basic and acidic residues" evidence="2">
    <location>
        <begin position="2168"/>
        <end position="2183"/>
    </location>
</feature>
<evidence type="ECO:0000313" key="4">
    <source>
        <dbReference type="EnsemblMetazoa" id="XP_038066300.1"/>
    </source>
</evidence>
<feature type="region of interest" description="Disordered" evidence="2">
    <location>
        <begin position="2596"/>
        <end position="3211"/>
    </location>
</feature>
<feature type="compositionally biased region" description="Acidic residues" evidence="2">
    <location>
        <begin position="2832"/>
        <end position="2843"/>
    </location>
</feature>
<feature type="compositionally biased region" description="Polar residues" evidence="2">
    <location>
        <begin position="3145"/>
        <end position="3154"/>
    </location>
</feature>
<feature type="compositionally biased region" description="Acidic residues" evidence="2">
    <location>
        <begin position="2781"/>
        <end position="2794"/>
    </location>
</feature>
<dbReference type="RefSeq" id="XP_038066300.1">
    <property type="nucleotide sequence ID" value="XM_038210372.1"/>
</dbReference>
<feature type="compositionally biased region" description="Basic and acidic residues" evidence="2">
    <location>
        <begin position="2145"/>
        <end position="2160"/>
    </location>
</feature>
<dbReference type="SMART" id="SM00355">
    <property type="entry name" value="ZnF_C2H2"/>
    <property type="match status" value="3"/>
</dbReference>